<dbReference type="InterPro" id="IPR006597">
    <property type="entry name" value="Sel1-like"/>
</dbReference>
<gene>
    <name evidence="9" type="ORF">CSUNSWCD_2349</name>
</gene>
<dbReference type="Pfam" id="PF08238">
    <property type="entry name" value="Sel1"/>
    <property type="match status" value="4"/>
</dbReference>
<comment type="caution">
    <text evidence="9">The sequence shown here is derived from an EMBL/GenBank/DDBJ whole genome shotgun (WGS) entry which is preliminary data.</text>
</comment>
<dbReference type="OrthoDB" id="5354181at2"/>
<dbReference type="Proteomes" id="UP000011939">
    <property type="component" value="Unassembled WGS sequence"/>
</dbReference>
<evidence type="ECO:0000256" key="4">
    <source>
        <dbReference type="ARBA" id="ARBA00022737"/>
    </source>
</evidence>
<evidence type="ECO:0000256" key="2">
    <source>
        <dbReference type="ARBA" id="ARBA00008486"/>
    </source>
</evidence>
<evidence type="ECO:0000313" key="9">
    <source>
        <dbReference type="EMBL" id="EKU10853.1"/>
    </source>
</evidence>
<proteinExistence type="inferred from homology"/>
<name>M5IQY9_9BACT</name>
<dbReference type="PANTHER" id="PTHR13891">
    <property type="entry name" value="CYTOCHROME C OXIDASE ASSEMBLY FACTOR 7"/>
    <property type="match status" value="1"/>
</dbReference>
<evidence type="ECO:0000256" key="6">
    <source>
        <dbReference type="ARBA" id="ARBA00022803"/>
    </source>
</evidence>
<dbReference type="InterPro" id="IPR040239">
    <property type="entry name" value="HcpB-like"/>
</dbReference>
<sequence length="210" mass="23042">MRKIILAAILAAAAFGGNFEQATKIYLKKSDFENGARLFEKSCNDDKNAAGCYMAACLGEQGLSYNDDDDGGEKTFALYKKACDMGDMDGCTAVAAVYEGTILWQISQIDYEKAATLYEKACEGGVGEACYRAAAHHNGEYGGAKDPQKVRKYYSLACDHKDSQGCYMLAQGYEKGEQDMKKAMDIYGTSCDYGYTEGCVKFRELVKKTK</sequence>
<accession>M5IQY9</accession>
<dbReference type="PATRIC" id="fig|1244083.3.peg.1596"/>
<keyword evidence="5" id="KW-0378">Hydrolase</keyword>
<comment type="catalytic activity">
    <reaction evidence="1">
        <text>a beta-lactam + H2O = a substituted beta-amino acid</text>
        <dbReference type="Rhea" id="RHEA:20401"/>
        <dbReference type="ChEBI" id="CHEBI:15377"/>
        <dbReference type="ChEBI" id="CHEBI:35627"/>
        <dbReference type="ChEBI" id="CHEBI:140347"/>
        <dbReference type="EC" id="3.5.2.6"/>
    </reaction>
</comment>
<keyword evidence="6" id="KW-0802">TPR repeat</keyword>
<dbReference type="EMBL" id="AMZQ01000009">
    <property type="protein sequence ID" value="EKU10853.1"/>
    <property type="molecule type" value="Genomic_DNA"/>
</dbReference>
<dbReference type="PANTHER" id="PTHR13891:SF1">
    <property type="entry name" value="CYTOCHROME C OXIDASE ASSEMBLY FACTOR 7"/>
    <property type="match status" value="1"/>
</dbReference>
<reference evidence="9 10" key="1">
    <citation type="journal article" date="2013" name="Genome Announc.">
        <title>Genome Sequence of Campylobacter showae UNSWCD, Isolated from a Patient with Crohn's Disease.</title>
        <authorList>
            <person name="Tay A.P."/>
            <person name="Kaakoush N.O."/>
            <person name="Deshpande N.P."/>
            <person name="Chen Z."/>
            <person name="Mitchell H."/>
            <person name="Wilkins M.R."/>
        </authorList>
    </citation>
    <scope>NUCLEOTIDE SEQUENCE [LARGE SCALE GENOMIC DNA]</scope>
    <source>
        <strain evidence="9 10">CSUNSWCD</strain>
    </source>
</reference>
<dbReference type="GO" id="GO:0046677">
    <property type="term" value="P:response to antibiotic"/>
    <property type="evidence" value="ECO:0007669"/>
    <property type="project" value="UniProtKB-KW"/>
</dbReference>
<dbReference type="GO" id="GO:0008800">
    <property type="term" value="F:beta-lactamase activity"/>
    <property type="evidence" value="ECO:0007669"/>
    <property type="project" value="UniProtKB-EC"/>
</dbReference>
<organism evidence="9 10">
    <name type="scientific">Campylobacter showae CSUNSWCD</name>
    <dbReference type="NCBI Taxonomy" id="1244083"/>
    <lineage>
        <taxon>Bacteria</taxon>
        <taxon>Pseudomonadati</taxon>
        <taxon>Campylobacterota</taxon>
        <taxon>Epsilonproteobacteria</taxon>
        <taxon>Campylobacterales</taxon>
        <taxon>Campylobacteraceae</taxon>
        <taxon>Campylobacter</taxon>
    </lineage>
</organism>
<evidence type="ECO:0000256" key="1">
    <source>
        <dbReference type="ARBA" id="ARBA00001526"/>
    </source>
</evidence>
<dbReference type="InterPro" id="IPR011990">
    <property type="entry name" value="TPR-like_helical_dom_sf"/>
</dbReference>
<evidence type="ECO:0000256" key="5">
    <source>
        <dbReference type="ARBA" id="ARBA00022801"/>
    </source>
</evidence>
<dbReference type="eggNOG" id="COG0790">
    <property type="taxonomic scope" value="Bacteria"/>
</dbReference>
<evidence type="ECO:0000256" key="3">
    <source>
        <dbReference type="ARBA" id="ARBA00012865"/>
    </source>
</evidence>
<comment type="similarity">
    <text evidence="2">Belongs to the hcp beta-lactamase family.</text>
</comment>
<dbReference type="STRING" id="1244083.CSUNSWCD_2349"/>
<keyword evidence="7" id="KW-1015">Disulfide bond</keyword>
<dbReference type="Gene3D" id="1.25.40.10">
    <property type="entry name" value="Tetratricopeptide repeat domain"/>
    <property type="match status" value="1"/>
</dbReference>
<dbReference type="EC" id="3.5.2.6" evidence="3"/>
<evidence type="ECO:0000313" key="10">
    <source>
        <dbReference type="Proteomes" id="UP000011939"/>
    </source>
</evidence>
<protein>
    <recommendedName>
        <fullName evidence="3">beta-lactamase</fullName>
        <ecNumber evidence="3">3.5.2.6</ecNumber>
    </recommendedName>
</protein>
<evidence type="ECO:0000256" key="7">
    <source>
        <dbReference type="ARBA" id="ARBA00023157"/>
    </source>
</evidence>
<evidence type="ECO:0000256" key="8">
    <source>
        <dbReference type="ARBA" id="ARBA00023251"/>
    </source>
</evidence>
<dbReference type="RefSeq" id="WP_009495161.1">
    <property type="nucleotide sequence ID" value="NZ_AMZQ01000009.1"/>
</dbReference>
<dbReference type="SUPFAM" id="SSF81901">
    <property type="entry name" value="HCP-like"/>
    <property type="match status" value="1"/>
</dbReference>
<dbReference type="SMART" id="SM00671">
    <property type="entry name" value="SEL1"/>
    <property type="match status" value="4"/>
</dbReference>
<keyword evidence="4" id="KW-0677">Repeat</keyword>
<keyword evidence="8" id="KW-0046">Antibiotic resistance</keyword>
<dbReference type="AlphaFoldDB" id="M5IQY9"/>